<reference evidence="1 2" key="1">
    <citation type="journal article" date="2021" name="Elife">
        <title>Chloroplast acquisition without the gene transfer in kleptoplastic sea slugs, Plakobranchus ocellatus.</title>
        <authorList>
            <person name="Maeda T."/>
            <person name="Takahashi S."/>
            <person name="Yoshida T."/>
            <person name="Shimamura S."/>
            <person name="Takaki Y."/>
            <person name="Nagai Y."/>
            <person name="Toyoda A."/>
            <person name="Suzuki Y."/>
            <person name="Arimoto A."/>
            <person name="Ishii H."/>
            <person name="Satoh N."/>
            <person name="Nishiyama T."/>
            <person name="Hasebe M."/>
            <person name="Maruyama T."/>
            <person name="Minagawa J."/>
            <person name="Obokata J."/>
            <person name="Shigenobu S."/>
        </authorList>
    </citation>
    <scope>NUCLEOTIDE SEQUENCE [LARGE SCALE GENOMIC DNA]</scope>
</reference>
<dbReference type="EMBL" id="BLXT01002860">
    <property type="protein sequence ID" value="GFN98547.1"/>
    <property type="molecule type" value="Genomic_DNA"/>
</dbReference>
<accession>A0AAV3ZVS9</accession>
<proteinExistence type="predicted"/>
<organism evidence="1 2">
    <name type="scientific">Plakobranchus ocellatus</name>
    <dbReference type="NCBI Taxonomy" id="259542"/>
    <lineage>
        <taxon>Eukaryota</taxon>
        <taxon>Metazoa</taxon>
        <taxon>Spiralia</taxon>
        <taxon>Lophotrochozoa</taxon>
        <taxon>Mollusca</taxon>
        <taxon>Gastropoda</taxon>
        <taxon>Heterobranchia</taxon>
        <taxon>Euthyneura</taxon>
        <taxon>Panpulmonata</taxon>
        <taxon>Sacoglossa</taxon>
        <taxon>Placobranchoidea</taxon>
        <taxon>Plakobranchidae</taxon>
        <taxon>Plakobranchus</taxon>
    </lineage>
</organism>
<evidence type="ECO:0000313" key="2">
    <source>
        <dbReference type="Proteomes" id="UP000735302"/>
    </source>
</evidence>
<sequence>MRKRRQDRGRDFKKVKGRCIRKTNQKRNGGYGTFYGCMIPTLKLISESAALTCGSIGDRVDSKSALRSAGTLRRGFESRHRCPGLKAWNHVVVDCLY</sequence>
<keyword evidence="2" id="KW-1185">Reference proteome</keyword>
<evidence type="ECO:0000313" key="1">
    <source>
        <dbReference type="EMBL" id="GFN98547.1"/>
    </source>
</evidence>
<dbReference type="Proteomes" id="UP000735302">
    <property type="component" value="Unassembled WGS sequence"/>
</dbReference>
<protein>
    <submittedName>
        <fullName evidence="1">Uncharacterized protein</fullName>
    </submittedName>
</protein>
<gene>
    <name evidence="1" type="ORF">PoB_002505300</name>
</gene>
<comment type="caution">
    <text evidence="1">The sequence shown here is derived from an EMBL/GenBank/DDBJ whole genome shotgun (WGS) entry which is preliminary data.</text>
</comment>
<name>A0AAV3ZVS9_9GAST</name>
<dbReference type="AlphaFoldDB" id="A0AAV3ZVS9"/>